<dbReference type="EMBL" id="JBHUIT010000002">
    <property type="protein sequence ID" value="MFD2255894.1"/>
    <property type="molecule type" value="Genomic_DNA"/>
</dbReference>
<evidence type="ECO:0000313" key="3">
    <source>
        <dbReference type="EMBL" id="MFD2255894.1"/>
    </source>
</evidence>
<dbReference type="Pfam" id="PF13649">
    <property type="entry name" value="Methyltransf_25"/>
    <property type="match status" value="1"/>
</dbReference>
<dbReference type="RefSeq" id="WP_386818646.1">
    <property type="nucleotide sequence ID" value="NZ_JBHUIT010000002.1"/>
</dbReference>
<dbReference type="Gene3D" id="3.40.50.150">
    <property type="entry name" value="Vaccinia Virus protein VP39"/>
    <property type="match status" value="1"/>
</dbReference>
<dbReference type="CDD" id="cd02440">
    <property type="entry name" value="AdoMet_MTases"/>
    <property type="match status" value="1"/>
</dbReference>
<dbReference type="Proteomes" id="UP001597375">
    <property type="component" value="Unassembled WGS sequence"/>
</dbReference>
<sequence>MKSRFLILVPIILLAIFLIPLTLLRNEVRSKLPADQPAPGSPVEAMAVAKETRQQDGSPGYTFAEASPDGIGKIFMGREISQVMGHPGIGWLERSEREKEEAPSNAIALLDLSPETVIADIGAGSGYYSFRIAPKVPLGKVIAVDIQQEMLTHLSAGAARLALPNVEPHLGAVDSIKLPPGTLDAALLVDSYHEFSHPAEMLASLHTALKSGGTVYLLEYRAEDPAVPIKHLHKMTEAQARKEFQALGFEFVENIDSLPWQHLLVFRKP</sequence>
<gene>
    <name evidence="3" type="ORF">ACFSSA_04320</name>
</gene>
<keyword evidence="1 3" id="KW-0808">Transferase</keyword>
<feature type="domain" description="Methyltransferase" evidence="2">
    <location>
        <begin position="118"/>
        <end position="213"/>
    </location>
</feature>
<evidence type="ECO:0000259" key="2">
    <source>
        <dbReference type="Pfam" id="PF13649"/>
    </source>
</evidence>
<name>A0ABW5D640_9BACT</name>
<keyword evidence="3" id="KW-0489">Methyltransferase</keyword>
<dbReference type="InterPro" id="IPR029063">
    <property type="entry name" value="SAM-dependent_MTases_sf"/>
</dbReference>
<dbReference type="SUPFAM" id="SSF53335">
    <property type="entry name" value="S-adenosyl-L-methionine-dependent methyltransferases"/>
    <property type="match status" value="1"/>
</dbReference>
<reference evidence="4" key="1">
    <citation type="journal article" date="2019" name="Int. J. Syst. Evol. Microbiol.">
        <title>The Global Catalogue of Microorganisms (GCM) 10K type strain sequencing project: providing services to taxonomists for standard genome sequencing and annotation.</title>
        <authorList>
            <consortium name="The Broad Institute Genomics Platform"/>
            <consortium name="The Broad Institute Genome Sequencing Center for Infectious Disease"/>
            <person name="Wu L."/>
            <person name="Ma J."/>
        </authorList>
    </citation>
    <scope>NUCLEOTIDE SEQUENCE [LARGE SCALE GENOMIC DNA]</scope>
    <source>
        <strain evidence="4">CGMCC 4.7106</strain>
    </source>
</reference>
<accession>A0ABW5D640</accession>
<dbReference type="InterPro" id="IPR041698">
    <property type="entry name" value="Methyltransf_25"/>
</dbReference>
<comment type="caution">
    <text evidence="3">The sequence shown here is derived from an EMBL/GenBank/DDBJ whole genome shotgun (WGS) entry which is preliminary data.</text>
</comment>
<dbReference type="PANTHER" id="PTHR43861">
    <property type="entry name" value="TRANS-ACONITATE 2-METHYLTRANSFERASE-RELATED"/>
    <property type="match status" value="1"/>
</dbReference>
<evidence type="ECO:0000313" key="4">
    <source>
        <dbReference type="Proteomes" id="UP001597375"/>
    </source>
</evidence>
<proteinExistence type="predicted"/>
<keyword evidence="4" id="KW-1185">Reference proteome</keyword>
<protein>
    <submittedName>
        <fullName evidence="3">Class I SAM-dependent methyltransferase</fullName>
        <ecNumber evidence="3">2.1.1.-</ecNumber>
    </submittedName>
</protein>
<dbReference type="GO" id="GO:0032259">
    <property type="term" value="P:methylation"/>
    <property type="evidence" value="ECO:0007669"/>
    <property type="project" value="UniProtKB-KW"/>
</dbReference>
<organism evidence="3 4">
    <name type="scientific">Luteolibacter algae</name>
    <dbReference type="NCBI Taxonomy" id="454151"/>
    <lineage>
        <taxon>Bacteria</taxon>
        <taxon>Pseudomonadati</taxon>
        <taxon>Verrucomicrobiota</taxon>
        <taxon>Verrucomicrobiia</taxon>
        <taxon>Verrucomicrobiales</taxon>
        <taxon>Verrucomicrobiaceae</taxon>
        <taxon>Luteolibacter</taxon>
    </lineage>
</organism>
<dbReference type="EC" id="2.1.1.-" evidence="3"/>
<evidence type="ECO:0000256" key="1">
    <source>
        <dbReference type="ARBA" id="ARBA00022679"/>
    </source>
</evidence>
<dbReference type="GO" id="GO:0008168">
    <property type="term" value="F:methyltransferase activity"/>
    <property type="evidence" value="ECO:0007669"/>
    <property type="project" value="UniProtKB-KW"/>
</dbReference>